<dbReference type="PATRIC" id="fig|1133569.4.peg.518"/>
<evidence type="ECO:0000256" key="1">
    <source>
        <dbReference type="ARBA" id="ARBA00029741"/>
    </source>
</evidence>
<accession>A0A0R2BRE7</accession>
<dbReference type="SUPFAM" id="SSF51182">
    <property type="entry name" value="RmlC-like cupins"/>
    <property type="match status" value="1"/>
</dbReference>
<dbReference type="Proteomes" id="UP000051576">
    <property type="component" value="Unassembled WGS sequence"/>
</dbReference>
<feature type="domain" description="Mannose-6-phosphate isomerase cupin" evidence="3">
    <location>
        <begin position="38"/>
        <end position="111"/>
    </location>
</feature>
<evidence type="ECO:0000256" key="2">
    <source>
        <dbReference type="ARBA" id="ARBA00030762"/>
    </source>
</evidence>
<evidence type="ECO:0000259" key="3">
    <source>
        <dbReference type="Pfam" id="PF21621"/>
    </source>
</evidence>
<proteinExistence type="predicted"/>
<dbReference type="Pfam" id="PF21621">
    <property type="entry name" value="MPI_cupin_dom"/>
    <property type="match status" value="1"/>
</dbReference>
<reference evidence="4 5" key="1">
    <citation type="journal article" date="2015" name="Genome Announc.">
        <title>Expanding the biotechnology potential of lactobacilli through comparative genomics of 213 strains and associated genera.</title>
        <authorList>
            <person name="Sun Z."/>
            <person name="Harris H.M."/>
            <person name="McCann A."/>
            <person name="Guo C."/>
            <person name="Argimon S."/>
            <person name="Zhang W."/>
            <person name="Yang X."/>
            <person name="Jeffery I.B."/>
            <person name="Cooney J.C."/>
            <person name="Kagawa T.F."/>
            <person name="Liu W."/>
            <person name="Song Y."/>
            <person name="Salvetti E."/>
            <person name="Wrobel A."/>
            <person name="Rasinkangas P."/>
            <person name="Parkhill J."/>
            <person name="Rea M.C."/>
            <person name="O'Sullivan O."/>
            <person name="Ritari J."/>
            <person name="Douillard F.P."/>
            <person name="Paul Ross R."/>
            <person name="Yang R."/>
            <person name="Briner A.E."/>
            <person name="Felis G.E."/>
            <person name="de Vos W.M."/>
            <person name="Barrangou R."/>
            <person name="Klaenhammer T.R."/>
            <person name="Caufield P.W."/>
            <person name="Cui Y."/>
            <person name="Zhang H."/>
            <person name="O'Toole P.W."/>
        </authorList>
    </citation>
    <scope>NUCLEOTIDE SEQUENCE [LARGE SCALE GENOMIC DNA]</scope>
    <source>
        <strain evidence="4 5">DSM 20605</strain>
    </source>
</reference>
<sequence>MHLQQSIDVTDVPFKEPVLNIKSEKIGSATITTLVEPPISPYFSVYKWDVAGELSLTRDQRPYVLASVIAGAGTLTVDKQNYAIKKGTNFILPHDVTDWKLVGKLSLVVSNPE</sequence>
<dbReference type="EMBL" id="AYYX01000155">
    <property type="protein sequence ID" value="KRM82014.1"/>
    <property type="molecule type" value="Genomic_DNA"/>
</dbReference>
<gene>
    <name evidence="4" type="ORF">FD21_GL000489</name>
</gene>
<protein>
    <recommendedName>
        <fullName evidence="1">Phosphohexomutase</fullName>
    </recommendedName>
    <alternativeName>
        <fullName evidence="2">Phosphomannose isomerase</fullName>
    </alternativeName>
</protein>
<dbReference type="InterPro" id="IPR011051">
    <property type="entry name" value="RmlC_Cupin_sf"/>
</dbReference>
<dbReference type="InterPro" id="IPR014710">
    <property type="entry name" value="RmlC-like_jellyroll"/>
</dbReference>
<dbReference type="Gene3D" id="2.60.120.10">
    <property type="entry name" value="Jelly Rolls"/>
    <property type="match status" value="1"/>
</dbReference>
<dbReference type="STRING" id="1133569.FD21_GL000489"/>
<organism evidence="4 5">
    <name type="scientific">Liquorilactobacillus vini DSM 20605</name>
    <dbReference type="NCBI Taxonomy" id="1133569"/>
    <lineage>
        <taxon>Bacteria</taxon>
        <taxon>Bacillati</taxon>
        <taxon>Bacillota</taxon>
        <taxon>Bacilli</taxon>
        <taxon>Lactobacillales</taxon>
        <taxon>Lactobacillaceae</taxon>
        <taxon>Liquorilactobacillus</taxon>
    </lineage>
</organism>
<evidence type="ECO:0000313" key="4">
    <source>
        <dbReference type="EMBL" id="KRM82014.1"/>
    </source>
</evidence>
<comment type="caution">
    <text evidence="4">The sequence shown here is derived from an EMBL/GenBank/DDBJ whole genome shotgun (WGS) entry which is preliminary data.</text>
</comment>
<dbReference type="InterPro" id="IPR049071">
    <property type="entry name" value="MPI_cupin_dom"/>
</dbReference>
<name>A0A0R2BRE7_9LACO</name>
<dbReference type="AlphaFoldDB" id="A0A0R2BRE7"/>
<keyword evidence="5" id="KW-1185">Reference proteome</keyword>
<evidence type="ECO:0000313" key="5">
    <source>
        <dbReference type="Proteomes" id="UP000051576"/>
    </source>
</evidence>